<keyword evidence="9" id="KW-1185">Reference proteome</keyword>
<comment type="similarity">
    <text evidence="1">Belongs to the 5'(3')-deoxyribonucleotidase family.</text>
</comment>
<dbReference type="GO" id="GO:0046037">
    <property type="term" value="P:GMP metabolic process"/>
    <property type="evidence" value="ECO:0007669"/>
    <property type="project" value="UniProtKB-ARBA"/>
</dbReference>
<dbReference type="SUPFAM" id="SSF56784">
    <property type="entry name" value="HAD-like"/>
    <property type="match status" value="1"/>
</dbReference>
<keyword evidence="2 6" id="KW-0479">Metal-binding</keyword>
<proteinExistence type="inferred from homology"/>
<dbReference type="Pfam" id="PF05761">
    <property type="entry name" value="5_nucleotid"/>
    <property type="match status" value="1"/>
</dbReference>
<dbReference type="PIRSF" id="PIRSF017434">
    <property type="entry name" value="Purine_5'-nucleotidase"/>
    <property type="match status" value="1"/>
</dbReference>
<dbReference type="InterPro" id="IPR036412">
    <property type="entry name" value="HAD-like_sf"/>
</dbReference>
<feature type="binding site" evidence="6">
    <location>
        <position position="64"/>
    </location>
    <ligand>
        <name>GMP</name>
        <dbReference type="ChEBI" id="CHEBI:58115"/>
    </ligand>
</feature>
<dbReference type="InterPro" id="IPR016695">
    <property type="entry name" value="Pur_nucleotidase"/>
</dbReference>
<evidence type="ECO:0000256" key="2">
    <source>
        <dbReference type="ARBA" id="ARBA00022723"/>
    </source>
</evidence>
<dbReference type="PANTHER" id="PTHR12103:SF36">
    <property type="entry name" value="CYTOSOLIC PURINE 5'-NUCLEOTIDASE ISOFORM X1"/>
    <property type="match status" value="1"/>
</dbReference>
<dbReference type="AlphaFoldDB" id="A0A8C7SH00"/>
<dbReference type="InterPro" id="IPR023214">
    <property type="entry name" value="HAD_sf"/>
</dbReference>
<reference evidence="8" key="2">
    <citation type="submission" date="2025-08" db="UniProtKB">
        <authorList>
            <consortium name="Ensembl"/>
        </authorList>
    </citation>
    <scope>IDENTIFICATION</scope>
</reference>
<dbReference type="GO" id="GO:0008253">
    <property type="term" value="F:5'-nucleotidase activity"/>
    <property type="evidence" value="ECO:0007669"/>
    <property type="project" value="TreeGrafter"/>
</dbReference>
<evidence type="ECO:0000256" key="5">
    <source>
        <dbReference type="PIRSR" id="PIRSR017434-1"/>
    </source>
</evidence>
<dbReference type="PANTHER" id="PTHR12103">
    <property type="entry name" value="5'-NUCLEOTIDASE DOMAIN-CONTAINING"/>
    <property type="match status" value="1"/>
</dbReference>
<gene>
    <name evidence="8" type="primary">LOC110485755</name>
</gene>
<dbReference type="Gene3D" id="3.40.50.1000">
    <property type="entry name" value="HAD superfamily/HAD-like"/>
    <property type="match status" value="2"/>
</dbReference>
<name>A0A8C7SH00_ONCMY</name>
<evidence type="ECO:0000256" key="3">
    <source>
        <dbReference type="ARBA" id="ARBA00022801"/>
    </source>
</evidence>
<evidence type="ECO:0000313" key="8">
    <source>
        <dbReference type="Ensembl" id="ENSOMYP00000066180.2"/>
    </source>
</evidence>
<evidence type="ECO:0000256" key="1">
    <source>
        <dbReference type="ARBA" id="ARBA00009589"/>
    </source>
</evidence>
<feature type="binding site" evidence="6">
    <location>
        <position position="62"/>
    </location>
    <ligand>
        <name>Mg(2+)</name>
        <dbReference type="ChEBI" id="CHEBI:18420"/>
    </ligand>
</feature>
<reference evidence="8" key="1">
    <citation type="submission" date="2020-07" db="EMBL/GenBank/DDBJ databases">
        <title>A long reads based de novo assembly of the rainbow trout Arlee double haploid line genome.</title>
        <authorList>
            <person name="Gao G."/>
            <person name="Palti Y."/>
        </authorList>
    </citation>
    <scope>NUCLEOTIDE SEQUENCE [LARGE SCALE GENOMIC DNA]</scope>
</reference>
<evidence type="ECO:0000256" key="4">
    <source>
        <dbReference type="ARBA" id="ARBA00022842"/>
    </source>
</evidence>
<dbReference type="InterPro" id="IPR008380">
    <property type="entry name" value="HAD-SF_hydro_IG_5-nucl"/>
</dbReference>
<evidence type="ECO:0000256" key="7">
    <source>
        <dbReference type="SAM" id="MobiDB-lite"/>
    </source>
</evidence>
<dbReference type="GO" id="GO:0046872">
    <property type="term" value="F:metal ion binding"/>
    <property type="evidence" value="ECO:0007669"/>
    <property type="project" value="UniProtKB-KW"/>
</dbReference>
<keyword evidence="4 6" id="KW-0460">Magnesium</keyword>
<organism evidence="8 9">
    <name type="scientific">Oncorhynchus mykiss</name>
    <name type="common">Rainbow trout</name>
    <name type="synonym">Salmo gairdneri</name>
    <dbReference type="NCBI Taxonomy" id="8022"/>
    <lineage>
        <taxon>Eukaryota</taxon>
        <taxon>Metazoa</taxon>
        <taxon>Chordata</taxon>
        <taxon>Craniata</taxon>
        <taxon>Vertebrata</taxon>
        <taxon>Euteleostomi</taxon>
        <taxon>Actinopterygii</taxon>
        <taxon>Neopterygii</taxon>
        <taxon>Teleostei</taxon>
        <taxon>Protacanthopterygii</taxon>
        <taxon>Salmoniformes</taxon>
        <taxon>Salmonidae</taxon>
        <taxon>Salmoninae</taxon>
        <taxon>Oncorhynchus</taxon>
    </lineage>
</organism>
<protein>
    <submittedName>
        <fullName evidence="8">5'-nucleotidase, cytosolic IIb</fullName>
    </submittedName>
</protein>
<evidence type="ECO:0000256" key="6">
    <source>
        <dbReference type="PIRSR" id="PIRSR017434-2"/>
    </source>
</evidence>
<dbReference type="Ensembl" id="ENSOMYT00000072097.2">
    <property type="protein sequence ID" value="ENSOMYP00000066180.2"/>
    <property type="gene ID" value="ENSOMYG00000029057.2"/>
</dbReference>
<evidence type="ECO:0000313" key="9">
    <source>
        <dbReference type="Proteomes" id="UP000694395"/>
    </source>
</evidence>
<feature type="region of interest" description="Disordered" evidence="7">
    <location>
        <begin position="532"/>
        <end position="562"/>
    </location>
</feature>
<sequence>SPPGSSPRINMTTSWSDRLQNYADLPANMDGLAMKKYRREAYHRVFVNRSLAMEKIKCFGFDMDYTLAVYKSPEYESLGFELTVERLVHIGYPQELLSFVYDPAFPTRGLVFDTLYGNLLKVDAYGNILVCVHGFNFLRGPEIRELYPNKFIQRDDTERFYILNTLFNLPALCLALACPLALCVPLLPPYLSCETGFKDGDLFMSFKSMFQDIRDAVDWIHFKGTLKEKTVENLEKYVVRDAKLPLLLSRMNEVAKVFLATNSDYKYTHKIMTYLFDFPHGPKHGTSHRPWQSYFDLILVDARKPLFFGEGTVLRQVDTVSNYTITPLHSRSSDIVCDLLGAKGKDIVYIGDHIFGDILKSKKRQGWRTFLVIPELAQELHVWTDKSSLFEELQGLDIFLAELYKHLDSSSNERPDISALQRRVKKVTHDMDMCYGMMGSLFRSGSRQTLFASQVMRYADLYAASFINLLYYPFSYLFRAAHVLMPHESTVEHAHIDTDTESPLATRNRHCTESKDLECCSNKNRSQLTRSISEIKPPNMFPQTPQEITHCHDEDDDEEEEE</sequence>
<accession>A0A8C7SH00</accession>
<dbReference type="NCBIfam" id="TIGR02244">
    <property type="entry name" value="HAD-IG-Ncltidse"/>
    <property type="match status" value="1"/>
</dbReference>
<dbReference type="Proteomes" id="UP000694395">
    <property type="component" value="Chromosome 13"/>
</dbReference>
<dbReference type="CDD" id="cd07522">
    <property type="entry name" value="HAD_cN-II"/>
    <property type="match status" value="1"/>
</dbReference>
<reference evidence="8" key="3">
    <citation type="submission" date="2025-09" db="UniProtKB">
        <authorList>
            <consortium name="Ensembl"/>
        </authorList>
    </citation>
    <scope>IDENTIFICATION</scope>
</reference>
<dbReference type="FunFam" id="3.40.50.1000:FF:000021">
    <property type="entry name" value="NT5C2 isoform 1"/>
    <property type="match status" value="1"/>
</dbReference>
<feature type="binding site" evidence="6">
    <location>
        <position position="352"/>
    </location>
    <ligand>
        <name>Mg(2+)</name>
        <dbReference type="ChEBI" id="CHEBI:18420"/>
    </ligand>
</feature>
<comment type="cofactor">
    <cofactor evidence="6">
        <name>Mg(2+)</name>
        <dbReference type="ChEBI" id="CHEBI:18420"/>
    </cofactor>
    <text evidence="6">Binds 1 Mg(2+) ion per subunit.</text>
</comment>
<feature type="active site" description="Nucleophile" evidence="5">
    <location>
        <position position="62"/>
    </location>
</feature>
<feature type="active site" description="Proton donor" evidence="5">
    <location>
        <position position="64"/>
    </location>
</feature>
<keyword evidence="3" id="KW-0378">Hydrolase</keyword>
<dbReference type="GeneTree" id="ENSGT00940000163289"/>